<proteinExistence type="predicted"/>
<dbReference type="Proteomes" id="UP001283361">
    <property type="component" value="Unassembled WGS sequence"/>
</dbReference>
<dbReference type="EMBL" id="JAWDGP010000221">
    <property type="protein sequence ID" value="KAK3802612.1"/>
    <property type="molecule type" value="Genomic_DNA"/>
</dbReference>
<sequence>MVVAPVAGSQGRQLKGLHAPRPRTYLVDCLPLTFPGGVRFGENPHGWQQKESLGSLGLVERLSLDLRRTVLKLSFPDGCCVTWPPAVLKGRAAKASNSINYLTPLAVSGEGWQTPVYLGLETSGGTERESPEIVEVWPPVATVVKARRASDSSSTLVK</sequence>
<organism evidence="1 2">
    <name type="scientific">Elysia crispata</name>
    <name type="common">lettuce slug</name>
    <dbReference type="NCBI Taxonomy" id="231223"/>
    <lineage>
        <taxon>Eukaryota</taxon>
        <taxon>Metazoa</taxon>
        <taxon>Spiralia</taxon>
        <taxon>Lophotrochozoa</taxon>
        <taxon>Mollusca</taxon>
        <taxon>Gastropoda</taxon>
        <taxon>Heterobranchia</taxon>
        <taxon>Euthyneura</taxon>
        <taxon>Panpulmonata</taxon>
        <taxon>Sacoglossa</taxon>
        <taxon>Placobranchoidea</taxon>
        <taxon>Plakobranchidae</taxon>
        <taxon>Elysia</taxon>
    </lineage>
</organism>
<accession>A0AAE1BAK0</accession>
<gene>
    <name evidence="1" type="ORF">RRG08_010383</name>
</gene>
<comment type="caution">
    <text evidence="1">The sequence shown here is derived from an EMBL/GenBank/DDBJ whole genome shotgun (WGS) entry which is preliminary data.</text>
</comment>
<evidence type="ECO:0000313" key="2">
    <source>
        <dbReference type="Proteomes" id="UP001283361"/>
    </source>
</evidence>
<evidence type="ECO:0000313" key="1">
    <source>
        <dbReference type="EMBL" id="KAK3802612.1"/>
    </source>
</evidence>
<keyword evidence="2" id="KW-1185">Reference proteome</keyword>
<dbReference type="AlphaFoldDB" id="A0AAE1BAK0"/>
<protein>
    <submittedName>
        <fullName evidence="1">Uncharacterized protein</fullName>
    </submittedName>
</protein>
<name>A0AAE1BAK0_9GAST</name>
<reference evidence="1" key="1">
    <citation type="journal article" date="2023" name="G3 (Bethesda)">
        <title>A reference genome for the long-term kleptoplast-retaining sea slug Elysia crispata morphotype clarki.</title>
        <authorList>
            <person name="Eastman K.E."/>
            <person name="Pendleton A.L."/>
            <person name="Shaikh M.A."/>
            <person name="Suttiyut T."/>
            <person name="Ogas R."/>
            <person name="Tomko P."/>
            <person name="Gavelis G."/>
            <person name="Widhalm J.R."/>
            <person name="Wisecaver J.H."/>
        </authorList>
    </citation>
    <scope>NUCLEOTIDE SEQUENCE</scope>
    <source>
        <strain evidence="1">ECLA1</strain>
    </source>
</reference>